<keyword evidence="8" id="KW-1185">Reference proteome</keyword>
<dbReference type="RefSeq" id="WP_089684871.1">
    <property type="nucleotide sequence ID" value="NZ_FNES01000005.1"/>
</dbReference>
<protein>
    <submittedName>
        <fullName evidence="7">Multisubunit sodium/proton antiporter, MrpE subunit (TC 2.A.63.1)</fullName>
    </submittedName>
</protein>
<dbReference type="STRING" id="376427.SAMN04487954_10584"/>
<evidence type="ECO:0000313" key="7">
    <source>
        <dbReference type="EMBL" id="SDJ49433.1"/>
    </source>
</evidence>
<keyword evidence="4" id="KW-0812">Transmembrane</keyword>
<reference evidence="7 8" key="1">
    <citation type="submission" date="2016-10" db="EMBL/GenBank/DDBJ databases">
        <authorList>
            <person name="de Groot N.N."/>
        </authorList>
    </citation>
    <scope>NUCLEOTIDE SEQUENCE [LARGE SCALE GENOMIC DNA]</scope>
    <source>
        <strain evidence="7 8">CGMCC 1.6133</strain>
    </source>
</reference>
<sequence length="157" mass="17254">MIGAAWNLLLGFAWVVLSGDFSGRNLLAGLVFGYLALALLQPQVPALAGYAQRPPRLIAFVGFFLKELLLANLKVAFDVVTPPWYMRPGVIAMPLTAESDFEIAFVANLISLTPGTLSLDVSDDRKVLYIHAMFLDDEEELRSGLAELERRALALFD</sequence>
<proteinExistence type="inferred from homology"/>
<dbReference type="Pfam" id="PF01899">
    <property type="entry name" value="MNHE"/>
    <property type="match status" value="1"/>
</dbReference>
<dbReference type="InterPro" id="IPR002758">
    <property type="entry name" value="Cation_antiport_E"/>
</dbReference>
<evidence type="ECO:0000256" key="1">
    <source>
        <dbReference type="ARBA" id="ARBA00004651"/>
    </source>
</evidence>
<keyword evidence="3" id="KW-1003">Cell membrane</keyword>
<dbReference type="GO" id="GO:0005886">
    <property type="term" value="C:plasma membrane"/>
    <property type="evidence" value="ECO:0007669"/>
    <property type="project" value="UniProtKB-SubCell"/>
</dbReference>
<evidence type="ECO:0000313" key="8">
    <source>
        <dbReference type="Proteomes" id="UP000198525"/>
    </source>
</evidence>
<dbReference type="OrthoDB" id="9807187at2"/>
<accession>A0A1G8U6T4</accession>
<keyword evidence="6" id="KW-0472">Membrane</keyword>
<comment type="subcellular location">
    <subcellularLocation>
        <location evidence="1">Cell membrane</location>
        <topology evidence="1">Multi-pass membrane protein</topology>
    </subcellularLocation>
</comment>
<name>A0A1G8U6T4_9GAMM</name>
<dbReference type="Proteomes" id="UP000198525">
    <property type="component" value="Unassembled WGS sequence"/>
</dbReference>
<evidence type="ECO:0000256" key="2">
    <source>
        <dbReference type="ARBA" id="ARBA00006228"/>
    </source>
</evidence>
<keyword evidence="5" id="KW-1133">Transmembrane helix</keyword>
<evidence type="ECO:0000256" key="4">
    <source>
        <dbReference type="ARBA" id="ARBA00022692"/>
    </source>
</evidence>
<dbReference type="GO" id="GO:0008324">
    <property type="term" value="F:monoatomic cation transmembrane transporter activity"/>
    <property type="evidence" value="ECO:0007669"/>
    <property type="project" value="InterPro"/>
</dbReference>
<organism evidence="7 8">
    <name type="scientific">Billgrantia gudaonensis</name>
    <dbReference type="NCBI Taxonomy" id="376427"/>
    <lineage>
        <taxon>Bacteria</taxon>
        <taxon>Pseudomonadati</taxon>
        <taxon>Pseudomonadota</taxon>
        <taxon>Gammaproteobacteria</taxon>
        <taxon>Oceanospirillales</taxon>
        <taxon>Halomonadaceae</taxon>
        <taxon>Billgrantia</taxon>
    </lineage>
</organism>
<dbReference type="AlphaFoldDB" id="A0A1G8U6T4"/>
<evidence type="ECO:0000256" key="5">
    <source>
        <dbReference type="ARBA" id="ARBA00022989"/>
    </source>
</evidence>
<gene>
    <name evidence="7" type="ORF">SAMN04487954_10584</name>
</gene>
<evidence type="ECO:0000256" key="6">
    <source>
        <dbReference type="ARBA" id="ARBA00023136"/>
    </source>
</evidence>
<evidence type="ECO:0000256" key="3">
    <source>
        <dbReference type="ARBA" id="ARBA00022475"/>
    </source>
</evidence>
<dbReference type="PANTHER" id="PTHR34584:SF1">
    <property type="entry name" value="NA(+)_H(+) ANTIPORTER SUBUNIT E1"/>
    <property type="match status" value="1"/>
</dbReference>
<comment type="similarity">
    <text evidence="2">Belongs to the CPA3 antiporters (TC 2.A.63) subunit E family.</text>
</comment>
<dbReference type="PANTHER" id="PTHR34584">
    <property type="entry name" value="NA(+)/H(+) ANTIPORTER SUBUNIT E1"/>
    <property type="match status" value="1"/>
</dbReference>
<dbReference type="EMBL" id="FNES01000005">
    <property type="protein sequence ID" value="SDJ49433.1"/>
    <property type="molecule type" value="Genomic_DNA"/>
</dbReference>
<dbReference type="PIRSF" id="PIRSF019239">
    <property type="entry name" value="MrpE"/>
    <property type="match status" value="1"/>
</dbReference>